<keyword evidence="2 3" id="KW-0694">RNA-binding</keyword>
<keyword evidence="1 3" id="KW-0963">Cytoplasm</keyword>
<evidence type="ECO:0000313" key="5">
    <source>
        <dbReference type="Proteomes" id="UP000078287"/>
    </source>
</evidence>
<dbReference type="RefSeq" id="WP_066782385.1">
    <property type="nucleotide sequence ID" value="NZ_LWQS01000011.1"/>
</dbReference>
<organism evidence="4 5">
    <name type="scientific">Chloroflexus islandicus</name>
    <dbReference type="NCBI Taxonomy" id="1707952"/>
    <lineage>
        <taxon>Bacteria</taxon>
        <taxon>Bacillati</taxon>
        <taxon>Chloroflexota</taxon>
        <taxon>Chloroflexia</taxon>
        <taxon>Chloroflexales</taxon>
        <taxon>Chloroflexineae</taxon>
        <taxon>Chloroflexaceae</taxon>
        <taxon>Chloroflexus</taxon>
    </lineage>
</organism>
<dbReference type="STRING" id="1707952.A6A03_06410"/>
<reference evidence="4 5" key="1">
    <citation type="submission" date="2016-04" db="EMBL/GenBank/DDBJ databases">
        <title>Chloroflexus islandicus sp. nov., a thermophilic filamentous anoxygenic phototrophic bacterium from geyser Strokkur (Iceland).</title>
        <authorList>
            <person name="Gaisin V.A."/>
            <person name="Kalashnikov A.M."/>
            <person name="Sukhacheva M.V."/>
            <person name="Grouzdev D.S."/>
            <person name="Ivanov T.M."/>
            <person name="Kuznetsov B."/>
            <person name="Gorlenko V.M."/>
        </authorList>
    </citation>
    <scope>NUCLEOTIDE SEQUENCE [LARGE SCALE GENOMIC DNA]</scope>
    <source>
        <strain evidence="5">isl-2</strain>
    </source>
</reference>
<dbReference type="EMBL" id="LWQS01000011">
    <property type="protein sequence ID" value="OAN49690.1"/>
    <property type="molecule type" value="Genomic_DNA"/>
</dbReference>
<dbReference type="CDD" id="cd22533">
    <property type="entry name" value="KH-II_YlqC-like"/>
    <property type="match status" value="1"/>
</dbReference>
<dbReference type="PANTHER" id="PTHR34654">
    <property type="entry name" value="UPF0109 PROTEIN SCO5592"/>
    <property type="match status" value="1"/>
</dbReference>
<dbReference type="Gene3D" id="3.30.300.20">
    <property type="match status" value="1"/>
</dbReference>
<evidence type="ECO:0000313" key="4">
    <source>
        <dbReference type="EMBL" id="OAN49690.1"/>
    </source>
</evidence>
<evidence type="ECO:0000256" key="1">
    <source>
        <dbReference type="ARBA" id="ARBA00022490"/>
    </source>
</evidence>
<dbReference type="GO" id="GO:0009252">
    <property type="term" value="P:peptidoglycan biosynthetic process"/>
    <property type="evidence" value="ECO:0007669"/>
    <property type="project" value="UniProtKB-UniRule"/>
</dbReference>
<dbReference type="HAMAP" id="MF_00088">
    <property type="entry name" value="KhpA"/>
    <property type="match status" value="1"/>
</dbReference>
<dbReference type="Proteomes" id="UP000078287">
    <property type="component" value="Unassembled WGS sequence"/>
</dbReference>
<dbReference type="PROSITE" id="PS50084">
    <property type="entry name" value="KH_TYPE_1"/>
    <property type="match status" value="1"/>
</dbReference>
<dbReference type="AlphaFoldDB" id="A0A178MLT2"/>
<dbReference type="PANTHER" id="PTHR34654:SF1">
    <property type="entry name" value="RNA-BINDING PROTEIN KHPA"/>
    <property type="match status" value="1"/>
</dbReference>
<protein>
    <recommendedName>
        <fullName evidence="3">RNA-binding protein KhpA</fullName>
    </recommendedName>
    <alternativeName>
        <fullName evidence="3">KH-domain protein A</fullName>
    </alternativeName>
</protein>
<dbReference type="SUPFAM" id="SSF54814">
    <property type="entry name" value="Prokaryotic type KH domain (KH-domain type II)"/>
    <property type="match status" value="1"/>
</dbReference>
<keyword evidence="3" id="KW-0133">Cell shape</keyword>
<comment type="subunit">
    <text evidence="3">Forms a complex with KhpB.</text>
</comment>
<dbReference type="GO" id="GO:0005737">
    <property type="term" value="C:cytoplasm"/>
    <property type="evidence" value="ECO:0007669"/>
    <property type="project" value="UniProtKB-SubCell"/>
</dbReference>
<dbReference type="InterPro" id="IPR009019">
    <property type="entry name" value="KH_sf_prok-type"/>
</dbReference>
<keyword evidence="3" id="KW-0143">Chaperone</keyword>
<dbReference type="InterPro" id="IPR020627">
    <property type="entry name" value="KhpA"/>
</dbReference>
<evidence type="ECO:0000256" key="2">
    <source>
        <dbReference type="ARBA" id="ARBA00022884"/>
    </source>
</evidence>
<dbReference type="InterPro" id="IPR015946">
    <property type="entry name" value="KH_dom-like_a/b"/>
</dbReference>
<proteinExistence type="inferred from homology"/>
<gene>
    <name evidence="3" type="primary">khpA</name>
    <name evidence="4" type="ORF">A6A03_06410</name>
</gene>
<evidence type="ECO:0000256" key="3">
    <source>
        <dbReference type="HAMAP-Rule" id="MF_00088"/>
    </source>
</evidence>
<name>A0A178MLT2_9CHLR</name>
<comment type="subcellular location">
    <subcellularLocation>
        <location evidence="3">Cytoplasm</location>
    </subcellularLocation>
</comment>
<dbReference type="Pfam" id="PF13083">
    <property type="entry name" value="KH_KhpA-B"/>
    <property type="match status" value="1"/>
</dbReference>
<dbReference type="OrthoDB" id="9812389at2"/>
<dbReference type="GO" id="GO:0003723">
    <property type="term" value="F:RNA binding"/>
    <property type="evidence" value="ECO:0007669"/>
    <property type="project" value="UniProtKB-UniRule"/>
</dbReference>
<dbReference type="GO" id="GO:0071555">
    <property type="term" value="P:cell wall organization"/>
    <property type="evidence" value="ECO:0007669"/>
    <property type="project" value="UniProtKB-KW"/>
</dbReference>
<keyword evidence="5" id="KW-1185">Reference proteome</keyword>
<sequence>MKALLEYIARNLVDTPEAVRIKERTGRFTVTYQLTVAPSETGKVIGRNGRVAKAIRDLMGVAAARQKKRVHVDIE</sequence>
<keyword evidence="3" id="KW-0961">Cell wall biogenesis/degradation</keyword>
<dbReference type="GO" id="GO:0008360">
    <property type="term" value="P:regulation of cell shape"/>
    <property type="evidence" value="ECO:0007669"/>
    <property type="project" value="UniProtKB-KW"/>
</dbReference>
<comment type="caution">
    <text evidence="4">The sequence shown here is derived from an EMBL/GenBank/DDBJ whole genome shotgun (WGS) entry which is preliminary data.</text>
</comment>
<accession>A0A178MLT2</accession>
<comment type="similarity">
    <text evidence="3">Belongs to the KhpA RNA-binding protein family.</text>
</comment>
<comment type="function">
    <text evidence="3">A probable RNA chaperone. Forms a complex with KhpB which binds to cellular RNA and controls its expression. Plays a role in peptidoglycan (PG) homeostasis and cell length regulation.</text>
</comment>